<evidence type="ECO:0000313" key="1">
    <source>
        <dbReference type="EMBL" id="VCX15680.1"/>
    </source>
</evidence>
<evidence type="ECO:0000313" key="2">
    <source>
        <dbReference type="Proteomes" id="UP000269945"/>
    </source>
</evidence>
<protein>
    <submittedName>
        <fullName evidence="1">Uncharacterized protein</fullName>
    </submittedName>
</protein>
<keyword evidence="2" id="KW-1185">Reference proteome</keyword>
<proteinExistence type="predicted"/>
<organism evidence="1 2">
    <name type="scientific">Gulo gulo</name>
    <name type="common">Wolverine</name>
    <name type="synonym">Gluton</name>
    <dbReference type="NCBI Taxonomy" id="48420"/>
    <lineage>
        <taxon>Eukaryota</taxon>
        <taxon>Metazoa</taxon>
        <taxon>Chordata</taxon>
        <taxon>Craniata</taxon>
        <taxon>Vertebrata</taxon>
        <taxon>Euteleostomi</taxon>
        <taxon>Mammalia</taxon>
        <taxon>Eutheria</taxon>
        <taxon>Laurasiatheria</taxon>
        <taxon>Carnivora</taxon>
        <taxon>Caniformia</taxon>
        <taxon>Musteloidea</taxon>
        <taxon>Mustelidae</taxon>
        <taxon>Guloninae</taxon>
        <taxon>Gulo</taxon>
    </lineage>
</organism>
<dbReference type="EMBL" id="CYRY02035623">
    <property type="protein sequence ID" value="VCX15680.1"/>
    <property type="molecule type" value="Genomic_DNA"/>
</dbReference>
<gene>
    <name evidence="1" type="ORF">BN2614_LOCUS2</name>
</gene>
<sequence length="36" mass="3772">MGALSSLLQLHGPRSQGRALRWSLGASHLCEPSASP</sequence>
<accession>A0A9X9M121</accession>
<comment type="caution">
    <text evidence="1">The sequence shown here is derived from an EMBL/GenBank/DDBJ whole genome shotgun (WGS) entry which is preliminary data.</text>
</comment>
<reference evidence="1 2" key="1">
    <citation type="submission" date="2018-10" db="EMBL/GenBank/DDBJ databases">
        <authorList>
            <person name="Ekblom R."/>
            <person name="Jareborg N."/>
        </authorList>
    </citation>
    <scope>NUCLEOTIDE SEQUENCE [LARGE SCALE GENOMIC DNA]</scope>
    <source>
        <tissue evidence="1">Muscle</tissue>
    </source>
</reference>
<dbReference type="AlphaFoldDB" id="A0A9X9M121"/>
<name>A0A9X9M121_GULGU</name>
<dbReference type="Proteomes" id="UP000269945">
    <property type="component" value="Unassembled WGS sequence"/>
</dbReference>